<accession>A0ABP8Q890</accession>
<keyword evidence="2" id="KW-1185">Reference proteome</keyword>
<protein>
    <submittedName>
        <fullName evidence="1">SIMPL domain-containing protein</fullName>
    </submittedName>
</protein>
<dbReference type="PANTHER" id="PTHR34387">
    <property type="entry name" value="SLR1258 PROTEIN"/>
    <property type="match status" value="1"/>
</dbReference>
<dbReference type="PANTHER" id="PTHR34387:SF2">
    <property type="entry name" value="SLR1258 PROTEIN"/>
    <property type="match status" value="1"/>
</dbReference>
<dbReference type="Proteomes" id="UP001501321">
    <property type="component" value="Unassembled WGS sequence"/>
</dbReference>
<dbReference type="InterPro" id="IPR016907">
    <property type="entry name" value="UCP029033"/>
</dbReference>
<dbReference type="EMBL" id="BAABFC010000010">
    <property type="protein sequence ID" value="GAA4497758.1"/>
    <property type="molecule type" value="Genomic_DNA"/>
</dbReference>
<reference evidence="2" key="1">
    <citation type="journal article" date="2019" name="Int. J. Syst. Evol. Microbiol.">
        <title>The Global Catalogue of Microorganisms (GCM) 10K type strain sequencing project: providing services to taxonomists for standard genome sequencing and annotation.</title>
        <authorList>
            <consortium name="The Broad Institute Genomics Platform"/>
            <consortium name="The Broad Institute Genome Sequencing Center for Infectious Disease"/>
            <person name="Wu L."/>
            <person name="Ma J."/>
        </authorList>
    </citation>
    <scope>NUCLEOTIDE SEQUENCE [LARGE SCALE GENOMIC DNA]</scope>
    <source>
        <strain evidence="2">JCM 32226</strain>
    </source>
</reference>
<sequence length="240" mass="26716">MQFQRNIMSSLFLGGLLCIGLIALGALLAEGMLKFRGMDRSVVVKGLSEREVPANVAIWPIRFTEVGNELPSLYATLDDKRARIQHFLQQQGFTAEEISVSQPSLVDRQAQGYNEATINQGRYTGAMTVTVYSRQIDKVRTAMGQIGQLGQAGIALTGQDYDNRTQFLFTDLNRLKPEMIAEATQNAREVAGKFAQDSQSRLGKIKHASQGQFSIEDRDSNTPYIKKVRIVSTIEYYLGD</sequence>
<evidence type="ECO:0000313" key="1">
    <source>
        <dbReference type="EMBL" id="GAA4497758.1"/>
    </source>
</evidence>
<comment type="caution">
    <text evidence="1">The sequence shown here is derived from an EMBL/GenBank/DDBJ whole genome shotgun (WGS) entry which is preliminary data.</text>
</comment>
<organism evidence="1 2">
    <name type="scientific">Pseudaeromonas paramecii</name>
    <dbReference type="NCBI Taxonomy" id="2138166"/>
    <lineage>
        <taxon>Bacteria</taxon>
        <taxon>Pseudomonadati</taxon>
        <taxon>Pseudomonadota</taxon>
        <taxon>Gammaproteobacteria</taxon>
        <taxon>Aeromonadales</taxon>
        <taxon>Aeromonadaceae</taxon>
        <taxon>Pseudaeromonas</taxon>
    </lineage>
</organism>
<evidence type="ECO:0000313" key="2">
    <source>
        <dbReference type="Proteomes" id="UP001501321"/>
    </source>
</evidence>
<proteinExistence type="predicted"/>
<dbReference type="Pfam" id="PF04402">
    <property type="entry name" value="SIMPL"/>
    <property type="match status" value="1"/>
</dbReference>
<dbReference type="InterPro" id="IPR007497">
    <property type="entry name" value="SIMPL/DUF541"/>
</dbReference>
<dbReference type="Gene3D" id="3.30.70.2970">
    <property type="entry name" value="Protein of unknown function (DUF541), domain 2"/>
    <property type="match status" value="1"/>
</dbReference>
<dbReference type="Gene3D" id="3.30.110.170">
    <property type="entry name" value="Protein of unknown function (DUF541), domain 1"/>
    <property type="match status" value="1"/>
</dbReference>
<gene>
    <name evidence="1" type="ORF">GCM10023095_14800</name>
</gene>
<dbReference type="PIRSF" id="PIRSF029033">
    <property type="entry name" value="UCP029033"/>
    <property type="match status" value="1"/>
</dbReference>
<name>A0ABP8Q890_9GAMM</name>
<dbReference type="InterPro" id="IPR052022">
    <property type="entry name" value="26kDa_periplasmic_antigen"/>
</dbReference>
<dbReference type="RefSeq" id="WP_345011584.1">
    <property type="nucleotide sequence ID" value="NZ_BAABFC010000010.1"/>
</dbReference>